<evidence type="ECO:0000256" key="9">
    <source>
        <dbReference type="ARBA" id="ARBA00023316"/>
    </source>
</evidence>
<dbReference type="AlphaFoldDB" id="A0A9D1MP36"/>
<keyword evidence="4 10" id="KW-0547">Nucleotide-binding</keyword>
<feature type="domain" description="Mur ligase C-terminal" evidence="13">
    <location>
        <begin position="318"/>
        <end position="442"/>
    </location>
</feature>
<gene>
    <name evidence="10" type="primary">murF</name>
    <name evidence="15" type="ORF">IAB06_00730</name>
</gene>
<dbReference type="GO" id="GO:0008360">
    <property type="term" value="P:regulation of cell shape"/>
    <property type="evidence" value="ECO:0007669"/>
    <property type="project" value="UniProtKB-KW"/>
</dbReference>
<name>A0A9D1MP36_9FIRM</name>
<evidence type="ECO:0000256" key="10">
    <source>
        <dbReference type="HAMAP-Rule" id="MF_02019"/>
    </source>
</evidence>
<dbReference type="HAMAP" id="MF_02019">
    <property type="entry name" value="MurF"/>
    <property type="match status" value="1"/>
</dbReference>
<evidence type="ECO:0000256" key="11">
    <source>
        <dbReference type="RuleBase" id="RU004136"/>
    </source>
</evidence>
<comment type="caution">
    <text evidence="15">The sequence shown here is derived from an EMBL/GenBank/DDBJ whole genome shotgun (WGS) entry which is preliminary data.</text>
</comment>
<protein>
    <recommendedName>
        <fullName evidence="10 11">UDP-N-acetylmuramoyl-tripeptide--D-alanyl-D-alanine ligase</fullName>
        <ecNumber evidence="10 11">6.3.2.10</ecNumber>
    </recommendedName>
    <alternativeName>
        <fullName evidence="10">D-alanyl-D-alanine-adding enzyme</fullName>
    </alternativeName>
</protein>
<comment type="similarity">
    <text evidence="10">Belongs to the MurCDEF family. MurF subfamily.</text>
</comment>
<dbReference type="SUPFAM" id="SSF63418">
    <property type="entry name" value="MurE/MurF N-terminal domain"/>
    <property type="match status" value="1"/>
</dbReference>
<dbReference type="Pfam" id="PF08245">
    <property type="entry name" value="Mur_ligase_M"/>
    <property type="match status" value="1"/>
</dbReference>
<dbReference type="InterPro" id="IPR004101">
    <property type="entry name" value="Mur_ligase_C"/>
</dbReference>
<evidence type="ECO:0000256" key="3">
    <source>
        <dbReference type="ARBA" id="ARBA00022618"/>
    </source>
</evidence>
<dbReference type="InterPro" id="IPR036565">
    <property type="entry name" value="Mur-like_cat_sf"/>
</dbReference>
<evidence type="ECO:0000256" key="5">
    <source>
        <dbReference type="ARBA" id="ARBA00022840"/>
    </source>
</evidence>
<dbReference type="GO" id="GO:0005524">
    <property type="term" value="F:ATP binding"/>
    <property type="evidence" value="ECO:0007669"/>
    <property type="project" value="UniProtKB-UniRule"/>
</dbReference>
<dbReference type="Gene3D" id="3.90.190.20">
    <property type="entry name" value="Mur ligase, C-terminal domain"/>
    <property type="match status" value="1"/>
</dbReference>
<dbReference type="InterPro" id="IPR051046">
    <property type="entry name" value="MurCDEF_CellWall_CoF430Synth"/>
</dbReference>
<dbReference type="GO" id="GO:0005737">
    <property type="term" value="C:cytoplasm"/>
    <property type="evidence" value="ECO:0007669"/>
    <property type="project" value="UniProtKB-SubCell"/>
</dbReference>
<dbReference type="SUPFAM" id="SSF53244">
    <property type="entry name" value="MurD-like peptide ligases, peptide-binding domain"/>
    <property type="match status" value="1"/>
</dbReference>
<keyword evidence="1 10" id="KW-0963">Cytoplasm</keyword>
<reference evidence="15" key="2">
    <citation type="journal article" date="2021" name="PeerJ">
        <title>Extensive microbial diversity within the chicken gut microbiome revealed by metagenomics and culture.</title>
        <authorList>
            <person name="Gilroy R."/>
            <person name="Ravi A."/>
            <person name="Getino M."/>
            <person name="Pursley I."/>
            <person name="Horton D.L."/>
            <person name="Alikhan N.F."/>
            <person name="Baker D."/>
            <person name="Gharbi K."/>
            <person name="Hall N."/>
            <person name="Watson M."/>
            <person name="Adriaenssens E.M."/>
            <person name="Foster-Nyarko E."/>
            <person name="Jarju S."/>
            <person name="Secka A."/>
            <person name="Antonio M."/>
            <person name="Oren A."/>
            <person name="Chaudhuri R.R."/>
            <person name="La Ragione R."/>
            <person name="Hildebrand F."/>
            <person name="Pallen M.J."/>
        </authorList>
    </citation>
    <scope>NUCLEOTIDE SEQUENCE</scope>
    <source>
        <strain evidence="15">CHK160-1198</strain>
    </source>
</reference>
<sequence>MITVAEVLAATKTVYEIEDPSQEFSAVITDSRDVPAGSLFVALKGEKFDGHDYCQQAVEKGAAAVLTEREIGNLPSTVLQFVVADTLTAYQEIAKCYRRKFTKLRVVAITGSNGKTSTKDMIAACLSTCYNVVKTEGNYNNEIGVPKTLLSIDATTDIVVVEMGMRGLGQIKRLCMIAEPDIAVLTNVGETHMELLGSLENIALAKSEILAGLDKKQTAILNWDDYYIKQMTTKAQIISYGFVKDAVVRANEYSSSGFGTTFAYQSLNQAQPVLVYIPYLGKHNVYNALAAIATAEVFAIPKETIIDALKAVSLTAKRQEIRSCGNNIIINDAYNASPASMKAAIETLAELKRSAKEKKSIAVLADMLELGALAKNAHLQVAQELIVNDIDCVIAYGEETKVMVEYLVKAGRVAIHCANAVEAAGVLKEHLTSNGVILFKGSNSMAVDKVINLVFDNNGVGV</sequence>
<dbReference type="Gene3D" id="3.40.1190.10">
    <property type="entry name" value="Mur-like, catalytic domain"/>
    <property type="match status" value="1"/>
</dbReference>
<dbReference type="Pfam" id="PF01225">
    <property type="entry name" value="Mur_ligase"/>
    <property type="match status" value="1"/>
</dbReference>
<dbReference type="EMBL" id="DVNI01000009">
    <property type="protein sequence ID" value="HIU63554.1"/>
    <property type="molecule type" value="Genomic_DNA"/>
</dbReference>
<dbReference type="InterPro" id="IPR013221">
    <property type="entry name" value="Mur_ligase_cen"/>
</dbReference>
<dbReference type="GO" id="GO:0047480">
    <property type="term" value="F:UDP-N-acetylmuramoyl-tripeptide-D-alanyl-D-alanine ligase activity"/>
    <property type="evidence" value="ECO:0007669"/>
    <property type="project" value="UniProtKB-UniRule"/>
</dbReference>
<keyword evidence="8 10" id="KW-0131">Cell cycle</keyword>
<evidence type="ECO:0000256" key="2">
    <source>
        <dbReference type="ARBA" id="ARBA00022598"/>
    </source>
</evidence>
<comment type="catalytic activity">
    <reaction evidence="10 11">
        <text>D-alanyl-D-alanine + UDP-N-acetyl-alpha-D-muramoyl-L-alanyl-gamma-D-glutamyl-meso-2,6-diaminopimelate + ATP = UDP-N-acetyl-alpha-D-muramoyl-L-alanyl-gamma-D-glutamyl-meso-2,6-diaminopimeloyl-D-alanyl-D-alanine + ADP + phosphate + H(+)</text>
        <dbReference type="Rhea" id="RHEA:28374"/>
        <dbReference type="ChEBI" id="CHEBI:15378"/>
        <dbReference type="ChEBI" id="CHEBI:30616"/>
        <dbReference type="ChEBI" id="CHEBI:43474"/>
        <dbReference type="ChEBI" id="CHEBI:57822"/>
        <dbReference type="ChEBI" id="CHEBI:61386"/>
        <dbReference type="ChEBI" id="CHEBI:83905"/>
        <dbReference type="ChEBI" id="CHEBI:456216"/>
        <dbReference type="EC" id="6.3.2.10"/>
    </reaction>
</comment>
<dbReference type="EC" id="6.3.2.10" evidence="10 11"/>
<evidence type="ECO:0000313" key="15">
    <source>
        <dbReference type="EMBL" id="HIU63554.1"/>
    </source>
</evidence>
<dbReference type="GO" id="GO:0051301">
    <property type="term" value="P:cell division"/>
    <property type="evidence" value="ECO:0007669"/>
    <property type="project" value="UniProtKB-KW"/>
</dbReference>
<keyword evidence="7 10" id="KW-0573">Peptidoglycan synthesis</keyword>
<feature type="binding site" evidence="10">
    <location>
        <begin position="111"/>
        <end position="117"/>
    </location>
    <ligand>
        <name>ATP</name>
        <dbReference type="ChEBI" id="CHEBI:30616"/>
    </ligand>
</feature>
<comment type="function">
    <text evidence="10 11">Involved in cell wall formation. Catalyzes the final step in the synthesis of UDP-N-acetylmuramoyl-pentapeptide, the precursor of murein.</text>
</comment>
<evidence type="ECO:0000256" key="1">
    <source>
        <dbReference type="ARBA" id="ARBA00022490"/>
    </source>
</evidence>
<dbReference type="GO" id="GO:0071555">
    <property type="term" value="P:cell wall organization"/>
    <property type="evidence" value="ECO:0007669"/>
    <property type="project" value="UniProtKB-KW"/>
</dbReference>
<feature type="domain" description="Mur ligase N-terminal catalytic" evidence="12">
    <location>
        <begin position="25"/>
        <end position="71"/>
    </location>
</feature>
<dbReference type="PANTHER" id="PTHR43024">
    <property type="entry name" value="UDP-N-ACETYLMURAMOYL-TRIPEPTIDE--D-ALANYL-D-ALANINE LIGASE"/>
    <property type="match status" value="1"/>
</dbReference>
<comment type="subcellular location">
    <subcellularLocation>
        <location evidence="10 11">Cytoplasm</location>
    </subcellularLocation>
</comment>
<keyword evidence="2 10" id="KW-0436">Ligase</keyword>
<dbReference type="SUPFAM" id="SSF53623">
    <property type="entry name" value="MurD-like peptide ligases, catalytic domain"/>
    <property type="match status" value="1"/>
</dbReference>
<dbReference type="InterPro" id="IPR005863">
    <property type="entry name" value="UDP-N-AcMur_synth"/>
</dbReference>
<keyword evidence="3 10" id="KW-0132">Cell division</keyword>
<keyword evidence="9 10" id="KW-0961">Cell wall biogenesis/degradation</keyword>
<keyword evidence="6 10" id="KW-0133">Cell shape</keyword>
<organism evidence="15 16">
    <name type="scientific">Candidatus Avacidaminococcus intestinavium</name>
    <dbReference type="NCBI Taxonomy" id="2840684"/>
    <lineage>
        <taxon>Bacteria</taxon>
        <taxon>Bacillati</taxon>
        <taxon>Bacillota</taxon>
        <taxon>Negativicutes</taxon>
        <taxon>Acidaminococcales</taxon>
        <taxon>Acidaminococcaceae</taxon>
        <taxon>Acidaminococcaceae incertae sedis</taxon>
        <taxon>Candidatus Avacidaminococcus</taxon>
    </lineage>
</organism>
<proteinExistence type="inferred from homology"/>
<dbReference type="PANTHER" id="PTHR43024:SF1">
    <property type="entry name" value="UDP-N-ACETYLMURAMOYL-TRIPEPTIDE--D-ALANYL-D-ALANINE LIGASE"/>
    <property type="match status" value="1"/>
</dbReference>
<comment type="pathway">
    <text evidence="10 11">Cell wall biogenesis; peptidoglycan biosynthesis.</text>
</comment>
<dbReference type="Proteomes" id="UP000824099">
    <property type="component" value="Unassembled WGS sequence"/>
</dbReference>
<evidence type="ECO:0000313" key="16">
    <source>
        <dbReference type="Proteomes" id="UP000824099"/>
    </source>
</evidence>
<dbReference type="InterPro" id="IPR000713">
    <property type="entry name" value="Mur_ligase_N"/>
</dbReference>
<evidence type="ECO:0000256" key="4">
    <source>
        <dbReference type="ARBA" id="ARBA00022741"/>
    </source>
</evidence>
<dbReference type="Gene3D" id="3.40.1390.10">
    <property type="entry name" value="MurE/MurF, N-terminal domain"/>
    <property type="match status" value="1"/>
</dbReference>
<evidence type="ECO:0000256" key="7">
    <source>
        <dbReference type="ARBA" id="ARBA00022984"/>
    </source>
</evidence>
<evidence type="ECO:0000259" key="13">
    <source>
        <dbReference type="Pfam" id="PF02875"/>
    </source>
</evidence>
<keyword evidence="5 10" id="KW-0067">ATP-binding</keyword>
<dbReference type="Pfam" id="PF02875">
    <property type="entry name" value="Mur_ligase_C"/>
    <property type="match status" value="1"/>
</dbReference>
<evidence type="ECO:0000259" key="14">
    <source>
        <dbReference type="Pfam" id="PF08245"/>
    </source>
</evidence>
<evidence type="ECO:0000256" key="8">
    <source>
        <dbReference type="ARBA" id="ARBA00023306"/>
    </source>
</evidence>
<dbReference type="GO" id="GO:0009252">
    <property type="term" value="P:peptidoglycan biosynthetic process"/>
    <property type="evidence" value="ECO:0007669"/>
    <property type="project" value="UniProtKB-UniRule"/>
</dbReference>
<evidence type="ECO:0000259" key="12">
    <source>
        <dbReference type="Pfam" id="PF01225"/>
    </source>
</evidence>
<dbReference type="NCBIfam" id="TIGR01143">
    <property type="entry name" value="murF"/>
    <property type="match status" value="1"/>
</dbReference>
<dbReference type="InterPro" id="IPR036615">
    <property type="entry name" value="Mur_ligase_C_dom_sf"/>
</dbReference>
<dbReference type="InterPro" id="IPR035911">
    <property type="entry name" value="MurE/MurF_N"/>
</dbReference>
<evidence type="ECO:0000256" key="6">
    <source>
        <dbReference type="ARBA" id="ARBA00022960"/>
    </source>
</evidence>
<feature type="domain" description="Mur ligase central" evidence="14">
    <location>
        <begin position="109"/>
        <end position="295"/>
    </location>
</feature>
<reference evidence="15" key="1">
    <citation type="submission" date="2020-10" db="EMBL/GenBank/DDBJ databases">
        <authorList>
            <person name="Gilroy R."/>
        </authorList>
    </citation>
    <scope>NUCLEOTIDE SEQUENCE</scope>
    <source>
        <strain evidence="15">CHK160-1198</strain>
    </source>
</reference>
<accession>A0A9D1MP36</accession>